<sequence length="101" mass="10490">MGQIELAKAIEALRSELEAARSAGDGKGLRFEVGSVDLELQAAVTAEGGGSAGIKWWLLEGGAEASASRATTQTVKLSLTPKIVDRNGTVQPQTPLLDGRD</sequence>
<proteinExistence type="predicted"/>
<dbReference type="InterPro" id="IPR045608">
    <property type="entry name" value="Trypco2"/>
</dbReference>
<comment type="caution">
    <text evidence="2">The sequence shown here is derived from an EMBL/GenBank/DDBJ whole genome shotgun (WGS) entry which is preliminary data.</text>
</comment>
<dbReference type="OrthoDB" id="4566193at2"/>
<reference evidence="2 3" key="1">
    <citation type="submission" date="2018-11" db="EMBL/GenBank/DDBJ databases">
        <title>Sequencing the genomes of 1000 actinobacteria strains.</title>
        <authorList>
            <person name="Klenk H.-P."/>
        </authorList>
    </citation>
    <scope>NUCLEOTIDE SEQUENCE [LARGE SCALE GENOMIC DNA]</scope>
    <source>
        <strain evidence="2 3">DSM 15700</strain>
    </source>
</reference>
<dbReference type="EMBL" id="RKQZ01000001">
    <property type="protein sequence ID" value="RPF21460.1"/>
    <property type="molecule type" value="Genomic_DNA"/>
</dbReference>
<evidence type="ECO:0000259" key="1">
    <source>
        <dbReference type="Pfam" id="PF19631"/>
    </source>
</evidence>
<keyword evidence="3" id="KW-1185">Reference proteome</keyword>
<organism evidence="2 3">
    <name type="scientific">Myceligenerans xiligouense</name>
    <dbReference type="NCBI Taxonomy" id="253184"/>
    <lineage>
        <taxon>Bacteria</taxon>
        <taxon>Bacillati</taxon>
        <taxon>Actinomycetota</taxon>
        <taxon>Actinomycetes</taxon>
        <taxon>Micrococcales</taxon>
        <taxon>Promicromonosporaceae</taxon>
        <taxon>Myceligenerans</taxon>
    </lineage>
</organism>
<dbReference type="Pfam" id="PF19631">
    <property type="entry name" value="Trypco2"/>
    <property type="match status" value="1"/>
</dbReference>
<name>A0A3N4YSC3_9MICO</name>
<accession>A0A3N4YSC3</accession>
<dbReference type="RefSeq" id="WP_123814494.1">
    <property type="nucleotide sequence ID" value="NZ_RKQZ01000001.1"/>
</dbReference>
<evidence type="ECO:0000313" key="3">
    <source>
        <dbReference type="Proteomes" id="UP000280501"/>
    </source>
</evidence>
<gene>
    <name evidence="2" type="ORF">EDD34_2089</name>
</gene>
<protein>
    <recommendedName>
        <fullName evidence="1">Trypsin-co-occurring domain-containing protein</fullName>
    </recommendedName>
</protein>
<dbReference type="Proteomes" id="UP000280501">
    <property type="component" value="Unassembled WGS sequence"/>
</dbReference>
<feature type="domain" description="Trypsin-co-occurring" evidence="1">
    <location>
        <begin position="4"/>
        <end position="81"/>
    </location>
</feature>
<dbReference type="AlphaFoldDB" id="A0A3N4YSC3"/>
<evidence type="ECO:0000313" key="2">
    <source>
        <dbReference type="EMBL" id="RPF21460.1"/>
    </source>
</evidence>